<evidence type="ECO:0000313" key="2">
    <source>
        <dbReference type="Proteomes" id="UP001596504"/>
    </source>
</evidence>
<name>A0ABW2LEJ5_9PSEU</name>
<proteinExistence type="predicted"/>
<sequence>MFEFLRRRRAAAEPVDAAAEARARAEEFWRRWDELLPEIAGALGDNAPERVENLVADALAAVHPDLTFSIEHGENAVYALVISSQADPELRPCTDAWMAAAPPADTLWEYHDSVPPVPDPTGVTVNLRGEKYPLEQVRVAAQVDEAEGLVDVAVYHPGFAGLDDNARRALTFLPLDATLGERLAADRLGRVETAETEPEGAVGLLELRELVRELDAR</sequence>
<reference evidence="2" key="1">
    <citation type="journal article" date="2019" name="Int. J. Syst. Evol. Microbiol.">
        <title>The Global Catalogue of Microorganisms (GCM) 10K type strain sequencing project: providing services to taxonomists for standard genome sequencing and annotation.</title>
        <authorList>
            <consortium name="The Broad Institute Genomics Platform"/>
            <consortium name="The Broad Institute Genome Sequencing Center for Infectious Disease"/>
            <person name="Wu L."/>
            <person name="Ma J."/>
        </authorList>
    </citation>
    <scope>NUCLEOTIDE SEQUENCE [LARGE SCALE GENOMIC DNA]</scope>
    <source>
        <strain evidence="2">WLHS5</strain>
    </source>
</reference>
<dbReference type="EMBL" id="JBHTCJ010000002">
    <property type="protein sequence ID" value="MFC7340902.1"/>
    <property type="molecule type" value="Genomic_DNA"/>
</dbReference>
<keyword evidence="2" id="KW-1185">Reference proteome</keyword>
<gene>
    <name evidence="1" type="ORF">ACFQRI_05715</name>
</gene>
<dbReference type="RefSeq" id="WP_380665188.1">
    <property type="nucleotide sequence ID" value="NZ_JBHTCJ010000002.1"/>
</dbReference>
<comment type="caution">
    <text evidence="1">The sequence shown here is derived from an EMBL/GenBank/DDBJ whole genome shotgun (WGS) entry which is preliminary data.</text>
</comment>
<dbReference type="Proteomes" id="UP001596504">
    <property type="component" value="Unassembled WGS sequence"/>
</dbReference>
<organism evidence="1 2">
    <name type="scientific">Saccharopolyspora griseoalba</name>
    <dbReference type="NCBI Taxonomy" id="1431848"/>
    <lineage>
        <taxon>Bacteria</taxon>
        <taxon>Bacillati</taxon>
        <taxon>Actinomycetota</taxon>
        <taxon>Actinomycetes</taxon>
        <taxon>Pseudonocardiales</taxon>
        <taxon>Pseudonocardiaceae</taxon>
        <taxon>Saccharopolyspora</taxon>
    </lineage>
</organism>
<protein>
    <submittedName>
        <fullName evidence="1">Uncharacterized protein</fullName>
    </submittedName>
</protein>
<accession>A0ABW2LEJ5</accession>
<evidence type="ECO:0000313" key="1">
    <source>
        <dbReference type="EMBL" id="MFC7340902.1"/>
    </source>
</evidence>